<accession>A0A1L9WGG2</accession>
<dbReference type="GeneID" id="30975862"/>
<proteinExistence type="predicted"/>
<name>A0A1L9WGG2_ASPA1</name>
<protein>
    <submittedName>
        <fullName evidence="1">Uncharacterized protein</fullName>
    </submittedName>
</protein>
<dbReference type="OrthoDB" id="3549294at2759"/>
<dbReference type="Proteomes" id="UP000184546">
    <property type="component" value="Unassembled WGS sequence"/>
</dbReference>
<sequence length="380" mass="41292">MSTQLVVGVQSSLPVHLSDSAPLTQWPGMHGAPGQDEGNYLAVLFLAWAYILSARWAEIMEGVSGCTVPSSPADENQSDGQPGDHYTAAIELGYETDADETNWRRSILSGTSDSSPRTAEYNHRPSLSPWSVSLGQPSRIAVTDHQLPIPKHNNPPPSSHTALEYLTRFSTHHRFHAQTSAALAAALAAALYIPFLQGKGKSITLPIPHQALLLSPLLTAHPHTNATQCKSQPIASHALLPYYMTLSTNPWGIRSLLHSRFSDADIECNLVSAWLHPAFAVMHPPIHANDLPALLSVLAHRAPRLGGLWLGAFIEDVAGSILRDVRDGMAALDLIAEALSEVATRGIFGWLRSRGYPASERAIYQHEWLALASSDDEHEH</sequence>
<dbReference type="VEuPathDB" id="FungiDB:ASPACDRAFT_48003"/>
<organism evidence="1 2">
    <name type="scientific">Aspergillus aculeatus (strain ATCC 16872 / CBS 172.66 / WB 5094)</name>
    <dbReference type="NCBI Taxonomy" id="690307"/>
    <lineage>
        <taxon>Eukaryota</taxon>
        <taxon>Fungi</taxon>
        <taxon>Dikarya</taxon>
        <taxon>Ascomycota</taxon>
        <taxon>Pezizomycotina</taxon>
        <taxon>Eurotiomycetes</taxon>
        <taxon>Eurotiomycetidae</taxon>
        <taxon>Eurotiales</taxon>
        <taxon>Aspergillaceae</taxon>
        <taxon>Aspergillus</taxon>
        <taxon>Aspergillus subgen. Circumdati</taxon>
    </lineage>
</organism>
<evidence type="ECO:0000313" key="1">
    <source>
        <dbReference type="EMBL" id="OJJ95259.1"/>
    </source>
</evidence>
<dbReference type="AlphaFoldDB" id="A0A1L9WGG2"/>
<keyword evidence="2" id="KW-1185">Reference proteome</keyword>
<evidence type="ECO:0000313" key="2">
    <source>
        <dbReference type="Proteomes" id="UP000184546"/>
    </source>
</evidence>
<dbReference type="EMBL" id="KV878990">
    <property type="protein sequence ID" value="OJJ95259.1"/>
    <property type="molecule type" value="Genomic_DNA"/>
</dbReference>
<gene>
    <name evidence="1" type="ORF">ASPACDRAFT_48003</name>
</gene>
<dbReference type="OMA" id="ADEARWW"/>
<reference evidence="2" key="1">
    <citation type="journal article" date="2017" name="Genome Biol.">
        <title>Comparative genomics reveals high biological diversity and specific adaptations in the industrially and medically important fungal genus Aspergillus.</title>
        <authorList>
            <person name="de Vries R.P."/>
            <person name="Riley R."/>
            <person name="Wiebenga A."/>
            <person name="Aguilar-Osorio G."/>
            <person name="Amillis S."/>
            <person name="Uchima C.A."/>
            <person name="Anderluh G."/>
            <person name="Asadollahi M."/>
            <person name="Askin M."/>
            <person name="Barry K."/>
            <person name="Battaglia E."/>
            <person name="Bayram O."/>
            <person name="Benocci T."/>
            <person name="Braus-Stromeyer S.A."/>
            <person name="Caldana C."/>
            <person name="Canovas D."/>
            <person name="Cerqueira G.C."/>
            <person name="Chen F."/>
            <person name="Chen W."/>
            <person name="Choi C."/>
            <person name="Clum A."/>
            <person name="Dos Santos R.A."/>
            <person name="Damasio A.R."/>
            <person name="Diallinas G."/>
            <person name="Emri T."/>
            <person name="Fekete E."/>
            <person name="Flipphi M."/>
            <person name="Freyberg S."/>
            <person name="Gallo A."/>
            <person name="Gournas C."/>
            <person name="Habgood R."/>
            <person name="Hainaut M."/>
            <person name="Harispe M.L."/>
            <person name="Henrissat B."/>
            <person name="Hilden K.S."/>
            <person name="Hope R."/>
            <person name="Hossain A."/>
            <person name="Karabika E."/>
            <person name="Karaffa L."/>
            <person name="Karanyi Z."/>
            <person name="Krasevec N."/>
            <person name="Kuo A."/>
            <person name="Kusch H."/>
            <person name="LaButti K."/>
            <person name="Lagendijk E.L."/>
            <person name="Lapidus A."/>
            <person name="Levasseur A."/>
            <person name="Lindquist E."/>
            <person name="Lipzen A."/>
            <person name="Logrieco A.F."/>
            <person name="MacCabe A."/>
            <person name="Maekelae M.R."/>
            <person name="Malavazi I."/>
            <person name="Melin P."/>
            <person name="Meyer V."/>
            <person name="Mielnichuk N."/>
            <person name="Miskei M."/>
            <person name="Molnar A.P."/>
            <person name="Mule G."/>
            <person name="Ngan C.Y."/>
            <person name="Orejas M."/>
            <person name="Orosz E."/>
            <person name="Ouedraogo J.P."/>
            <person name="Overkamp K.M."/>
            <person name="Park H.-S."/>
            <person name="Perrone G."/>
            <person name="Piumi F."/>
            <person name="Punt P.J."/>
            <person name="Ram A.F."/>
            <person name="Ramon A."/>
            <person name="Rauscher S."/>
            <person name="Record E."/>
            <person name="Riano-Pachon D.M."/>
            <person name="Robert V."/>
            <person name="Roehrig J."/>
            <person name="Ruller R."/>
            <person name="Salamov A."/>
            <person name="Salih N.S."/>
            <person name="Samson R.A."/>
            <person name="Sandor E."/>
            <person name="Sanguinetti M."/>
            <person name="Schuetze T."/>
            <person name="Sepcic K."/>
            <person name="Shelest E."/>
            <person name="Sherlock G."/>
            <person name="Sophianopoulou V."/>
            <person name="Squina F.M."/>
            <person name="Sun H."/>
            <person name="Susca A."/>
            <person name="Todd R.B."/>
            <person name="Tsang A."/>
            <person name="Unkles S.E."/>
            <person name="van de Wiele N."/>
            <person name="van Rossen-Uffink D."/>
            <person name="Oliveira J.V."/>
            <person name="Vesth T.C."/>
            <person name="Visser J."/>
            <person name="Yu J.-H."/>
            <person name="Zhou M."/>
            <person name="Andersen M.R."/>
            <person name="Archer D.B."/>
            <person name="Baker S.E."/>
            <person name="Benoit I."/>
            <person name="Brakhage A.A."/>
            <person name="Braus G.H."/>
            <person name="Fischer R."/>
            <person name="Frisvad J.C."/>
            <person name="Goldman G.H."/>
            <person name="Houbraken J."/>
            <person name="Oakley B."/>
            <person name="Pocsi I."/>
            <person name="Scazzocchio C."/>
            <person name="Seiboth B."/>
            <person name="vanKuyk P.A."/>
            <person name="Wortman J."/>
            <person name="Dyer P.S."/>
            <person name="Grigoriev I.V."/>
        </authorList>
    </citation>
    <scope>NUCLEOTIDE SEQUENCE [LARGE SCALE GENOMIC DNA]</scope>
    <source>
        <strain evidence="2">ATCC 16872 / CBS 172.66 / WB 5094</strain>
    </source>
</reference>
<dbReference type="RefSeq" id="XP_020051599.1">
    <property type="nucleotide sequence ID" value="XM_020202048.1"/>
</dbReference>
<dbReference type="STRING" id="690307.A0A1L9WGG2"/>